<dbReference type="PROSITE" id="PS00092">
    <property type="entry name" value="N6_MTASE"/>
    <property type="match status" value="1"/>
</dbReference>
<name>A0A364RID0_9BACT</name>
<feature type="binding site" evidence="7">
    <location>
        <position position="13"/>
    </location>
    <ligand>
        <name>S-adenosyl-L-methionine</name>
        <dbReference type="ChEBI" id="CHEBI:59789"/>
    </ligand>
</feature>
<dbReference type="GO" id="GO:0032259">
    <property type="term" value="P:methylation"/>
    <property type="evidence" value="ECO:0007669"/>
    <property type="project" value="UniProtKB-KW"/>
</dbReference>
<dbReference type="GO" id="GO:0043565">
    <property type="term" value="F:sequence-specific DNA binding"/>
    <property type="evidence" value="ECO:0007669"/>
    <property type="project" value="TreeGrafter"/>
</dbReference>
<dbReference type="GO" id="GO:0009007">
    <property type="term" value="F:site-specific DNA-methyltransferase (adenine-specific) activity"/>
    <property type="evidence" value="ECO:0007669"/>
    <property type="project" value="UniProtKB-UniRule"/>
</dbReference>
<dbReference type="GO" id="GO:0009307">
    <property type="term" value="P:DNA restriction-modification system"/>
    <property type="evidence" value="ECO:0007669"/>
    <property type="project" value="InterPro"/>
</dbReference>
<dbReference type="PRINTS" id="PR00505">
    <property type="entry name" value="D12N6MTFRASE"/>
</dbReference>
<dbReference type="EC" id="2.1.1.72" evidence="2 8"/>
<evidence type="ECO:0000256" key="2">
    <source>
        <dbReference type="ARBA" id="ARBA00011900"/>
    </source>
</evidence>
<dbReference type="Gene3D" id="3.40.50.150">
    <property type="entry name" value="Vaccinia Virus protein VP39"/>
    <property type="match status" value="1"/>
</dbReference>
<dbReference type="PANTHER" id="PTHR30481">
    <property type="entry name" value="DNA ADENINE METHYLASE"/>
    <property type="match status" value="1"/>
</dbReference>
<dbReference type="InterPro" id="IPR012263">
    <property type="entry name" value="M_m6A_EcoRV"/>
</dbReference>
<proteinExistence type="inferred from homology"/>
<dbReference type="PANTHER" id="PTHR30481:SF3">
    <property type="entry name" value="DNA ADENINE METHYLASE"/>
    <property type="match status" value="1"/>
</dbReference>
<evidence type="ECO:0000313" key="9">
    <source>
        <dbReference type="EMBL" id="RAU84059.1"/>
    </source>
</evidence>
<reference evidence="9 10" key="2">
    <citation type="submission" date="2018-07" db="EMBL/GenBank/DDBJ databases">
        <title>Pontibacter sp. 2b14 genomic sequence and assembly.</title>
        <authorList>
            <person name="Du Z.-J."/>
        </authorList>
    </citation>
    <scope>NUCLEOTIDE SEQUENCE [LARGE SCALE GENOMIC DNA]</scope>
    <source>
        <strain evidence="9 10">2b14</strain>
    </source>
</reference>
<dbReference type="InterPro" id="IPR012327">
    <property type="entry name" value="MeTrfase_D12"/>
</dbReference>
<keyword evidence="4 8" id="KW-0808">Transferase</keyword>
<organism evidence="9 10">
    <name type="scientific">Pontibacter arcticus</name>
    <dbReference type="NCBI Taxonomy" id="2080288"/>
    <lineage>
        <taxon>Bacteria</taxon>
        <taxon>Pseudomonadati</taxon>
        <taxon>Bacteroidota</taxon>
        <taxon>Cytophagia</taxon>
        <taxon>Cytophagales</taxon>
        <taxon>Hymenobacteraceae</taxon>
        <taxon>Pontibacter</taxon>
    </lineage>
</organism>
<feature type="binding site" evidence="7">
    <location>
        <position position="17"/>
    </location>
    <ligand>
        <name>S-adenosyl-L-methionine</name>
        <dbReference type="ChEBI" id="CHEBI:59789"/>
    </ligand>
</feature>
<dbReference type="RefSeq" id="WP_112304246.1">
    <property type="nucleotide sequence ID" value="NZ_QMDV01000001.1"/>
</dbReference>
<evidence type="ECO:0000256" key="4">
    <source>
        <dbReference type="ARBA" id="ARBA00022679"/>
    </source>
</evidence>
<dbReference type="InterPro" id="IPR029063">
    <property type="entry name" value="SAM-dependent_MTases_sf"/>
</dbReference>
<evidence type="ECO:0000256" key="6">
    <source>
        <dbReference type="ARBA" id="ARBA00047942"/>
    </source>
</evidence>
<dbReference type="AlphaFoldDB" id="A0A364RID0"/>
<dbReference type="Proteomes" id="UP000251692">
    <property type="component" value="Unassembled WGS sequence"/>
</dbReference>
<evidence type="ECO:0000256" key="5">
    <source>
        <dbReference type="ARBA" id="ARBA00022691"/>
    </source>
</evidence>
<evidence type="ECO:0000256" key="7">
    <source>
        <dbReference type="PIRSR" id="PIRSR000398-1"/>
    </source>
</evidence>
<dbReference type="Gene3D" id="1.10.1020.10">
    <property type="entry name" value="Adenine-specific Methyltransferase, Domain 2"/>
    <property type="match status" value="1"/>
</dbReference>
<dbReference type="PIRSF" id="PIRSF000398">
    <property type="entry name" value="M_m6A_EcoRV"/>
    <property type="match status" value="1"/>
</dbReference>
<dbReference type="SUPFAM" id="SSF53335">
    <property type="entry name" value="S-adenosyl-L-methionine-dependent methyltransferases"/>
    <property type="match status" value="1"/>
</dbReference>
<dbReference type="EMBL" id="QMDV01000001">
    <property type="protein sequence ID" value="RAU84059.1"/>
    <property type="molecule type" value="Genomic_DNA"/>
</dbReference>
<dbReference type="InterPro" id="IPR002052">
    <property type="entry name" value="DNA_methylase_N6_adenine_CS"/>
</dbReference>
<keyword evidence="10" id="KW-1185">Reference proteome</keyword>
<dbReference type="OrthoDB" id="9805629at2"/>
<feature type="binding site" evidence="7">
    <location>
        <position position="58"/>
    </location>
    <ligand>
        <name>S-adenosyl-L-methionine</name>
        <dbReference type="ChEBI" id="CHEBI:59789"/>
    </ligand>
</feature>
<sequence length="274" mass="31924">MKTDNTLIPFLKWPGGKRWFVKKYSNLLPNTYNRYIEPFLGGGSVFFYLQPKKALLGDINPDVIAAYQGLKQNWEYIDLALRLHQHQHSSNHYYKIRENEYANLLEQASRMIYLNRTCFNGIYRVNLNGRFNVPLGTKTKVTLDTDDFSAISKLLKKAKIHLCDFEVLINKAQRDDLLFVDPPYTVRHNLNGFVKYNETLFSWEDQERLARSLIRARNRGAKIVATNANHESIRELYQNHGFYLQTVSRYSSIAAAAANRKQFEELVILSHLTN</sequence>
<keyword evidence="5 8" id="KW-0949">S-adenosyl-L-methionine</keyword>
<gene>
    <name evidence="9" type="ORF">DP923_03125</name>
</gene>
<dbReference type="GO" id="GO:0006298">
    <property type="term" value="P:mismatch repair"/>
    <property type="evidence" value="ECO:0007669"/>
    <property type="project" value="TreeGrafter"/>
</dbReference>
<comment type="caution">
    <text evidence="9">The sequence shown here is derived from an EMBL/GenBank/DDBJ whole genome shotgun (WGS) entry which is preliminary data.</text>
</comment>
<protein>
    <recommendedName>
        <fullName evidence="2 8">Site-specific DNA-methyltransferase (adenine-specific)</fullName>
        <ecNumber evidence="2 8">2.1.1.72</ecNumber>
    </recommendedName>
</protein>
<dbReference type="GO" id="GO:1904047">
    <property type="term" value="F:S-adenosyl-L-methionine binding"/>
    <property type="evidence" value="ECO:0007669"/>
    <property type="project" value="TreeGrafter"/>
</dbReference>
<comment type="similarity">
    <text evidence="1 8">Belongs to the N(4)/N(6)-methyltransferase family.</text>
</comment>
<reference evidence="9 10" key="1">
    <citation type="submission" date="2018-06" db="EMBL/GenBank/DDBJ databases">
        <authorList>
            <person name="Liu Z.-W."/>
        </authorList>
    </citation>
    <scope>NUCLEOTIDE SEQUENCE [LARGE SCALE GENOMIC DNA]</scope>
    <source>
        <strain evidence="9 10">2b14</strain>
    </source>
</reference>
<dbReference type="NCBIfam" id="TIGR00571">
    <property type="entry name" value="dam"/>
    <property type="match status" value="1"/>
</dbReference>
<feature type="binding site" evidence="7">
    <location>
        <position position="181"/>
    </location>
    <ligand>
        <name>S-adenosyl-L-methionine</name>
        <dbReference type="ChEBI" id="CHEBI:59789"/>
    </ligand>
</feature>
<keyword evidence="3 8" id="KW-0489">Methyltransferase</keyword>
<evidence type="ECO:0000256" key="1">
    <source>
        <dbReference type="ARBA" id="ARBA00006594"/>
    </source>
</evidence>
<dbReference type="Pfam" id="PF02086">
    <property type="entry name" value="MethyltransfD12"/>
    <property type="match status" value="1"/>
</dbReference>
<comment type="catalytic activity">
    <reaction evidence="6 8">
        <text>a 2'-deoxyadenosine in DNA + S-adenosyl-L-methionine = an N(6)-methyl-2'-deoxyadenosine in DNA + S-adenosyl-L-homocysteine + H(+)</text>
        <dbReference type="Rhea" id="RHEA:15197"/>
        <dbReference type="Rhea" id="RHEA-COMP:12418"/>
        <dbReference type="Rhea" id="RHEA-COMP:12419"/>
        <dbReference type="ChEBI" id="CHEBI:15378"/>
        <dbReference type="ChEBI" id="CHEBI:57856"/>
        <dbReference type="ChEBI" id="CHEBI:59789"/>
        <dbReference type="ChEBI" id="CHEBI:90615"/>
        <dbReference type="ChEBI" id="CHEBI:90616"/>
        <dbReference type="EC" id="2.1.1.72"/>
    </reaction>
</comment>
<accession>A0A364RID0</accession>
<evidence type="ECO:0000256" key="3">
    <source>
        <dbReference type="ARBA" id="ARBA00022603"/>
    </source>
</evidence>
<dbReference type="InterPro" id="IPR023095">
    <property type="entry name" value="Ade_MeTrfase_dom_2"/>
</dbReference>
<evidence type="ECO:0000313" key="10">
    <source>
        <dbReference type="Proteomes" id="UP000251692"/>
    </source>
</evidence>
<evidence type="ECO:0000256" key="8">
    <source>
        <dbReference type="RuleBase" id="RU361257"/>
    </source>
</evidence>